<dbReference type="RefSeq" id="WP_093255344.1">
    <property type="nucleotide sequence ID" value="NZ_FNQM01000014.1"/>
</dbReference>
<evidence type="ECO:0000313" key="1">
    <source>
        <dbReference type="EMBL" id="SEA85362.1"/>
    </source>
</evidence>
<keyword evidence="2" id="KW-1185">Reference proteome</keyword>
<reference evidence="1 2" key="1">
    <citation type="submission" date="2016-10" db="EMBL/GenBank/DDBJ databases">
        <authorList>
            <person name="de Groot N.N."/>
        </authorList>
    </citation>
    <scope>NUCLEOTIDE SEQUENCE [LARGE SCALE GENOMIC DNA]</scope>
    <source>
        <strain evidence="1 2">DSM 15345</strain>
    </source>
</reference>
<dbReference type="OrthoDB" id="7511027at2"/>
<evidence type="ECO:0000313" key="2">
    <source>
        <dbReference type="Proteomes" id="UP000198703"/>
    </source>
</evidence>
<dbReference type="Proteomes" id="UP000198703">
    <property type="component" value="Unassembled WGS sequence"/>
</dbReference>
<dbReference type="EMBL" id="FNQM01000014">
    <property type="protein sequence ID" value="SEA85362.1"/>
    <property type="molecule type" value="Genomic_DNA"/>
</dbReference>
<protein>
    <submittedName>
        <fullName evidence="1">Uncharacterized protein</fullName>
    </submittedName>
</protein>
<proteinExistence type="predicted"/>
<organism evidence="1 2">
    <name type="scientific">Rubrimonas cliftonensis</name>
    <dbReference type="NCBI Taxonomy" id="89524"/>
    <lineage>
        <taxon>Bacteria</taxon>
        <taxon>Pseudomonadati</taxon>
        <taxon>Pseudomonadota</taxon>
        <taxon>Alphaproteobacteria</taxon>
        <taxon>Rhodobacterales</taxon>
        <taxon>Paracoccaceae</taxon>
        <taxon>Rubrimonas</taxon>
    </lineage>
</organism>
<gene>
    <name evidence="1" type="ORF">SAMN05444370_11465</name>
</gene>
<accession>A0A1H4EMA2</accession>
<name>A0A1H4EMA2_9RHOB</name>
<sequence>MSTRSARTAFRQADVKRALMPALALGLTVSRYVISPEGEIIVCTEETSDGGSDAALAKWVRANARRKA</sequence>
<dbReference type="AlphaFoldDB" id="A0A1H4EMA2"/>